<sequence length="188" mass="22262">MFSLWVSQTAKRFTAGLQPKLRFSSPLRLIADLLFSLFIFLTLNRRPLSNYGRSFWIQLAYLAQLLKVTYTLRFILVEIVFREMRTFFCLVNPFLARWSLVLQKWEGSSALCPTKILNLVFSGIFVFLNVAIVLAIESTSKKLYKWFWTGKFPKEWDKYRAMPPPPPVVVKPVTRRRRSRRSGRYRIR</sequence>
<keyword evidence="1" id="KW-0812">Transmembrane</keyword>
<keyword evidence="1" id="KW-1133">Transmembrane helix</keyword>
<evidence type="ECO:0000256" key="1">
    <source>
        <dbReference type="SAM" id="Phobius"/>
    </source>
</evidence>
<evidence type="ECO:0000313" key="2">
    <source>
        <dbReference type="EMBL" id="KAK7496632.1"/>
    </source>
</evidence>
<organism evidence="2 3">
    <name type="scientific">Batillaria attramentaria</name>
    <dbReference type="NCBI Taxonomy" id="370345"/>
    <lineage>
        <taxon>Eukaryota</taxon>
        <taxon>Metazoa</taxon>
        <taxon>Spiralia</taxon>
        <taxon>Lophotrochozoa</taxon>
        <taxon>Mollusca</taxon>
        <taxon>Gastropoda</taxon>
        <taxon>Caenogastropoda</taxon>
        <taxon>Sorbeoconcha</taxon>
        <taxon>Cerithioidea</taxon>
        <taxon>Batillariidae</taxon>
        <taxon>Batillaria</taxon>
    </lineage>
</organism>
<feature type="transmembrane region" description="Helical" evidence="1">
    <location>
        <begin position="117"/>
        <end position="136"/>
    </location>
</feature>
<dbReference type="EMBL" id="JACVVK020000065">
    <property type="protein sequence ID" value="KAK7496632.1"/>
    <property type="molecule type" value="Genomic_DNA"/>
</dbReference>
<keyword evidence="1" id="KW-0472">Membrane</keyword>
<dbReference type="Proteomes" id="UP001519460">
    <property type="component" value="Unassembled WGS sequence"/>
</dbReference>
<proteinExistence type="predicted"/>
<keyword evidence="3" id="KW-1185">Reference proteome</keyword>
<feature type="transmembrane region" description="Helical" evidence="1">
    <location>
        <begin position="21"/>
        <end position="43"/>
    </location>
</feature>
<accession>A0ABD0LCC7</accession>
<comment type="caution">
    <text evidence="2">The sequence shown here is derived from an EMBL/GenBank/DDBJ whole genome shotgun (WGS) entry which is preliminary data.</text>
</comment>
<reference evidence="2 3" key="1">
    <citation type="journal article" date="2023" name="Sci. Data">
        <title>Genome assembly of the Korean intertidal mud-creeper Batillaria attramentaria.</title>
        <authorList>
            <person name="Patra A.K."/>
            <person name="Ho P.T."/>
            <person name="Jun S."/>
            <person name="Lee S.J."/>
            <person name="Kim Y."/>
            <person name="Won Y.J."/>
        </authorList>
    </citation>
    <scope>NUCLEOTIDE SEQUENCE [LARGE SCALE GENOMIC DNA]</scope>
    <source>
        <strain evidence="2">Wonlab-2016</strain>
    </source>
</reference>
<protein>
    <submittedName>
        <fullName evidence="2">Uncharacterized protein</fullName>
    </submittedName>
</protein>
<feature type="non-terminal residue" evidence="2">
    <location>
        <position position="188"/>
    </location>
</feature>
<dbReference type="AlphaFoldDB" id="A0ABD0LCC7"/>
<feature type="transmembrane region" description="Helical" evidence="1">
    <location>
        <begin position="87"/>
        <end position="105"/>
    </location>
</feature>
<evidence type="ECO:0000313" key="3">
    <source>
        <dbReference type="Proteomes" id="UP001519460"/>
    </source>
</evidence>
<name>A0ABD0LCC7_9CAEN</name>
<gene>
    <name evidence="2" type="ORF">BaRGS_00012039</name>
</gene>
<feature type="transmembrane region" description="Helical" evidence="1">
    <location>
        <begin position="55"/>
        <end position="75"/>
    </location>
</feature>